<dbReference type="PANTHER" id="PTHR43344">
    <property type="entry name" value="PHOSPHOSERINE PHOSPHATASE"/>
    <property type="match status" value="1"/>
</dbReference>
<comment type="caution">
    <text evidence="1">The sequence shown here is derived from an EMBL/GenBank/DDBJ whole genome shotgun (WGS) entry which is preliminary data.</text>
</comment>
<reference evidence="1 2" key="1">
    <citation type="journal article" date="2016" name="Nat. Commun.">
        <title>Thousands of microbial genomes shed light on interconnected biogeochemical processes in an aquifer system.</title>
        <authorList>
            <person name="Anantharaman K."/>
            <person name="Brown C.T."/>
            <person name="Hug L.A."/>
            <person name="Sharon I."/>
            <person name="Castelle C.J."/>
            <person name="Probst A.J."/>
            <person name="Thomas B.C."/>
            <person name="Singh A."/>
            <person name="Wilkins M.J."/>
            <person name="Karaoz U."/>
            <person name="Brodie E.L."/>
            <person name="Williams K.H."/>
            <person name="Hubbard S.S."/>
            <person name="Banfield J.F."/>
        </authorList>
    </citation>
    <scope>NUCLEOTIDE SEQUENCE [LARGE SCALE GENOMIC DNA]</scope>
</reference>
<organism evidence="1 2">
    <name type="scientific">Candidatus Giovannonibacteria bacterium RIFCSPLOWO2_01_FULL_46_32</name>
    <dbReference type="NCBI Taxonomy" id="1798353"/>
    <lineage>
        <taxon>Bacteria</taxon>
        <taxon>Candidatus Giovannoniibacteriota</taxon>
    </lineage>
</organism>
<dbReference type="NCBIfam" id="TIGR01488">
    <property type="entry name" value="HAD-SF-IB"/>
    <property type="match status" value="1"/>
</dbReference>
<dbReference type="AlphaFoldDB" id="A0A1F5XH04"/>
<sequence>MCSQKVPSKITSANLRVGSIAKGHTTRTLLKVVKSFNAHLKGVPARNLWAVARDVMHFHQKRIYRYTRDLVGKLKKTHFLIAISGSPVDIVGPFCREYGFDKVYGRVYEVDSKNRFTGRVLYRDLVENKAKLLKRAVLKEALTFRGSIGVGDSETDIAFLKLVERPIAFNPNTKLYRTAKQSGWTVIVERKDMTYELS</sequence>
<protein>
    <recommendedName>
        <fullName evidence="3">HAD family hydrolase</fullName>
    </recommendedName>
</protein>
<dbReference type="InterPro" id="IPR023214">
    <property type="entry name" value="HAD_sf"/>
</dbReference>
<dbReference type="Proteomes" id="UP000177346">
    <property type="component" value="Unassembled WGS sequence"/>
</dbReference>
<dbReference type="EMBL" id="MFIF01000008">
    <property type="protein sequence ID" value="OGF87147.1"/>
    <property type="molecule type" value="Genomic_DNA"/>
</dbReference>
<evidence type="ECO:0000313" key="1">
    <source>
        <dbReference type="EMBL" id="OGF87147.1"/>
    </source>
</evidence>
<evidence type="ECO:0008006" key="3">
    <source>
        <dbReference type="Google" id="ProtNLM"/>
    </source>
</evidence>
<evidence type="ECO:0000313" key="2">
    <source>
        <dbReference type="Proteomes" id="UP000177346"/>
    </source>
</evidence>
<dbReference type="Gene3D" id="3.40.50.1000">
    <property type="entry name" value="HAD superfamily/HAD-like"/>
    <property type="match status" value="1"/>
</dbReference>
<proteinExistence type="predicted"/>
<gene>
    <name evidence="1" type="ORF">A3B19_01825</name>
</gene>
<dbReference type="Pfam" id="PF12710">
    <property type="entry name" value="HAD"/>
    <property type="match status" value="1"/>
</dbReference>
<accession>A0A1F5XH04</accession>
<dbReference type="SUPFAM" id="SSF56784">
    <property type="entry name" value="HAD-like"/>
    <property type="match status" value="1"/>
</dbReference>
<dbReference type="InterPro" id="IPR050582">
    <property type="entry name" value="HAD-like_SerB"/>
</dbReference>
<name>A0A1F5XH04_9BACT</name>
<dbReference type="InterPro" id="IPR036412">
    <property type="entry name" value="HAD-like_sf"/>
</dbReference>